<dbReference type="SUPFAM" id="SSF53474">
    <property type="entry name" value="alpha/beta-Hydrolases"/>
    <property type="match status" value="1"/>
</dbReference>
<accession>A0ABW6YGH5</accession>
<gene>
    <name evidence="2" type="ORF">ACF05T_22605</name>
</gene>
<sequence>MRPSRRAAAGALAAATFAGLTLQAPAAGARTAVAGPDPIVFVHGWNSSGSTWNTMAGRFQADGWAASRLSQWSYNTSQSNVTTASQLAQEIDRVLAATGAARVDVVTHSMGGLSSRYYTKNLGGSAKVDSWVSLGGPNHGTDTAYWCGGASCTEMRPGSSFLNALNSGDETPGTSRYATWWSPCDSIINPDSSVALSGATNTRTACLGHSDLHNDATVYDQVKAFVG</sequence>
<feature type="signal peptide" evidence="1">
    <location>
        <begin position="1"/>
        <end position="26"/>
    </location>
</feature>
<name>A0ABW6YGH5_9ACTN</name>
<evidence type="ECO:0000313" key="3">
    <source>
        <dbReference type="Proteomes" id="UP001603013"/>
    </source>
</evidence>
<dbReference type="Pfam" id="PF01674">
    <property type="entry name" value="Lipase_2"/>
    <property type="match status" value="1"/>
</dbReference>
<evidence type="ECO:0000313" key="2">
    <source>
        <dbReference type="EMBL" id="MFF8278878.1"/>
    </source>
</evidence>
<keyword evidence="3" id="KW-1185">Reference proteome</keyword>
<keyword evidence="1" id="KW-0732">Signal</keyword>
<dbReference type="InterPro" id="IPR002918">
    <property type="entry name" value="Lipase_EstA/Esterase_EstB"/>
</dbReference>
<dbReference type="Proteomes" id="UP001603013">
    <property type="component" value="Unassembled WGS sequence"/>
</dbReference>
<dbReference type="PANTHER" id="PTHR32015:SF1">
    <property type="entry name" value="LIPASE"/>
    <property type="match status" value="1"/>
</dbReference>
<dbReference type="Gene3D" id="3.40.50.1820">
    <property type="entry name" value="alpha/beta hydrolase"/>
    <property type="match status" value="1"/>
</dbReference>
<dbReference type="InterPro" id="IPR029058">
    <property type="entry name" value="AB_hydrolase_fold"/>
</dbReference>
<evidence type="ECO:0000256" key="1">
    <source>
        <dbReference type="SAM" id="SignalP"/>
    </source>
</evidence>
<dbReference type="RefSeq" id="WP_391935950.1">
    <property type="nucleotide sequence ID" value="NZ_JBIBSM010000012.1"/>
</dbReference>
<protein>
    <submittedName>
        <fullName evidence="2">Esterase/lipase family protein</fullName>
    </submittedName>
</protein>
<organism evidence="2 3">
    <name type="scientific">Streptomyces lateritius</name>
    <dbReference type="NCBI Taxonomy" id="67313"/>
    <lineage>
        <taxon>Bacteria</taxon>
        <taxon>Bacillati</taxon>
        <taxon>Actinomycetota</taxon>
        <taxon>Actinomycetes</taxon>
        <taxon>Kitasatosporales</taxon>
        <taxon>Streptomycetaceae</taxon>
        <taxon>Streptomyces</taxon>
    </lineage>
</organism>
<reference evidence="2 3" key="1">
    <citation type="submission" date="2024-10" db="EMBL/GenBank/DDBJ databases">
        <title>The Natural Products Discovery Center: Release of the First 8490 Sequenced Strains for Exploring Actinobacteria Biosynthetic Diversity.</title>
        <authorList>
            <person name="Kalkreuter E."/>
            <person name="Kautsar S.A."/>
            <person name="Yang D."/>
            <person name="Bader C.D."/>
            <person name="Teijaro C.N."/>
            <person name="Fluegel L."/>
            <person name="Davis C.M."/>
            <person name="Simpson J.R."/>
            <person name="Lauterbach L."/>
            <person name="Steele A.D."/>
            <person name="Gui C."/>
            <person name="Meng S."/>
            <person name="Li G."/>
            <person name="Viehrig K."/>
            <person name="Ye F."/>
            <person name="Su P."/>
            <person name="Kiefer A.F."/>
            <person name="Nichols A."/>
            <person name="Cepeda A.J."/>
            <person name="Yan W."/>
            <person name="Fan B."/>
            <person name="Jiang Y."/>
            <person name="Adhikari A."/>
            <person name="Zheng C.-J."/>
            <person name="Schuster L."/>
            <person name="Cowan T.M."/>
            <person name="Smanski M.J."/>
            <person name="Chevrette M.G."/>
            <person name="De Carvalho L.P.S."/>
            <person name="Shen B."/>
        </authorList>
    </citation>
    <scope>NUCLEOTIDE SEQUENCE [LARGE SCALE GENOMIC DNA]</scope>
    <source>
        <strain evidence="2 3">NPDC015755</strain>
    </source>
</reference>
<dbReference type="PANTHER" id="PTHR32015">
    <property type="entry name" value="FASTING INDUCED LIPASE"/>
    <property type="match status" value="1"/>
</dbReference>
<proteinExistence type="predicted"/>
<feature type="chain" id="PRO_5046834470" evidence="1">
    <location>
        <begin position="27"/>
        <end position="227"/>
    </location>
</feature>
<dbReference type="EMBL" id="JBIBSM010000012">
    <property type="protein sequence ID" value="MFF8278878.1"/>
    <property type="molecule type" value="Genomic_DNA"/>
</dbReference>
<comment type="caution">
    <text evidence="2">The sequence shown here is derived from an EMBL/GenBank/DDBJ whole genome shotgun (WGS) entry which is preliminary data.</text>
</comment>